<dbReference type="InterPro" id="IPR042099">
    <property type="entry name" value="ANL_N_sf"/>
</dbReference>
<dbReference type="Pfam" id="PF23562">
    <property type="entry name" value="AMP-binding_C_3"/>
    <property type="match status" value="1"/>
</dbReference>
<dbReference type="Pfam" id="PF00501">
    <property type="entry name" value="AMP-binding"/>
    <property type="match status" value="1"/>
</dbReference>
<reference evidence="2 3" key="1">
    <citation type="submission" date="2024-03" db="EMBL/GenBank/DDBJ databases">
        <title>High-quality draft genome sequence of Oceanobacter sp. wDCs-4.</title>
        <authorList>
            <person name="Dong C."/>
        </authorList>
    </citation>
    <scope>NUCLEOTIDE SEQUENCE [LARGE SCALE GENOMIC DNA]</scope>
    <source>
        <strain evidence="3">wDCs-4</strain>
    </source>
</reference>
<comment type="caution">
    <text evidence="2">The sequence shown here is derived from an EMBL/GenBank/DDBJ whole genome shotgun (WGS) entry which is preliminary data.</text>
</comment>
<name>A0ABW8NMJ7_9GAMM</name>
<protein>
    <submittedName>
        <fullName evidence="2">Feruloyl-CoA synthase</fullName>
    </submittedName>
</protein>
<dbReference type="PANTHER" id="PTHR24096">
    <property type="entry name" value="LONG-CHAIN-FATTY-ACID--COA LIGASE"/>
    <property type="match status" value="1"/>
</dbReference>
<proteinExistence type="predicted"/>
<evidence type="ECO:0000259" key="1">
    <source>
        <dbReference type="Pfam" id="PF00501"/>
    </source>
</evidence>
<sequence length="624" mass="68116">MLADFHPVHVVNHPVDVEQREDGSRVIRSIGELCDYPERITDRLDYWAEHTPDQLFVCQRPLSGADHNHWQTLSYAETRTQVRAIAQWLLDLRIDGEPLSQERPIIILSGNSSEHLLLALAAMYVGIPYAPISTAYSTISTDFGKLRHIVDVLTPGLVFVDNLGPYRDAIDAVLPGLPVVSVISEHSTDNLQGQLTAFESLQSTAATSAVDQANQTVTASSIAKFLFTSGSTGMPKGVINTQKMLCSNQAMLASVLAFVQQQPPVVVDWLPWNHTFGGNHNVGLVLFNGGSLYIDQGKPVPKAMPITLDNLRDISPTVYFNVPKGFELLAQALKENPDVAANFYRNLNVMYFAGAGLAQHVWDSLDALAIQYTGKKVPMLTGLGSTETGPAALFASIEECASGVVGVPAPGTEIKLVPNGGKLEARIRGLSITPGYWRDADKTAKAYDEEGFYCLGDALKFIDEKQPNRGFYFDGRVSEDFKLDTGTWVSVGTLRPFVIHHCAPYVQDLVVAGRDRGYISVLVFPDLAQLHKLTELPADASASELVSHPRTREVFERLLGEMAASSTGSSTRVQRLVIEARPPQLDAHEITDKGSINQNAVLTNRADIVEKLYAAEPEAGIICL</sequence>
<keyword evidence="3" id="KW-1185">Reference proteome</keyword>
<gene>
    <name evidence="2" type="ORF">WG929_17455</name>
</gene>
<dbReference type="PROSITE" id="PS00455">
    <property type="entry name" value="AMP_BINDING"/>
    <property type="match status" value="1"/>
</dbReference>
<dbReference type="RefSeq" id="WP_416207133.1">
    <property type="nucleotide sequence ID" value="NZ_JBBKTX010000026.1"/>
</dbReference>
<accession>A0ABW8NMJ7</accession>
<evidence type="ECO:0000313" key="3">
    <source>
        <dbReference type="Proteomes" id="UP001620597"/>
    </source>
</evidence>
<feature type="domain" description="AMP-dependent synthetase/ligase" evidence="1">
    <location>
        <begin position="45"/>
        <end position="437"/>
    </location>
</feature>
<dbReference type="SUPFAM" id="SSF56801">
    <property type="entry name" value="Acetyl-CoA synthetase-like"/>
    <property type="match status" value="1"/>
</dbReference>
<dbReference type="EMBL" id="JBBKTX010000026">
    <property type="protein sequence ID" value="MFK4754202.1"/>
    <property type="molecule type" value="Genomic_DNA"/>
</dbReference>
<dbReference type="Gene3D" id="3.40.50.12780">
    <property type="entry name" value="N-terminal domain of ligase-like"/>
    <property type="match status" value="1"/>
</dbReference>
<dbReference type="Proteomes" id="UP001620597">
    <property type="component" value="Unassembled WGS sequence"/>
</dbReference>
<dbReference type="InterPro" id="IPR000873">
    <property type="entry name" value="AMP-dep_synth/lig_dom"/>
</dbReference>
<dbReference type="PANTHER" id="PTHR24096:SF420">
    <property type="entry name" value="LONG-CHAIN-FATTY-ACID--COA LIGASE-RELATED"/>
    <property type="match status" value="1"/>
</dbReference>
<organism evidence="2 3">
    <name type="scientific">Oceanobacter antarcticus</name>
    <dbReference type="NCBI Taxonomy" id="3133425"/>
    <lineage>
        <taxon>Bacteria</taxon>
        <taxon>Pseudomonadati</taxon>
        <taxon>Pseudomonadota</taxon>
        <taxon>Gammaproteobacteria</taxon>
        <taxon>Oceanospirillales</taxon>
        <taxon>Oceanospirillaceae</taxon>
        <taxon>Oceanobacter</taxon>
    </lineage>
</organism>
<dbReference type="InterPro" id="IPR020845">
    <property type="entry name" value="AMP-binding_CS"/>
</dbReference>
<evidence type="ECO:0000313" key="2">
    <source>
        <dbReference type="EMBL" id="MFK4754202.1"/>
    </source>
</evidence>